<evidence type="ECO:0000313" key="3">
    <source>
        <dbReference type="Proteomes" id="UP000015106"/>
    </source>
</evidence>
<evidence type="ECO:0000313" key="2">
    <source>
        <dbReference type="EnsemblPlants" id="TuG1812G0400001687.01.T01"/>
    </source>
</evidence>
<reference evidence="3" key="1">
    <citation type="journal article" date="2013" name="Nature">
        <title>Draft genome of the wheat A-genome progenitor Triticum urartu.</title>
        <authorList>
            <person name="Ling H.Q."/>
            <person name="Zhao S."/>
            <person name="Liu D."/>
            <person name="Wang J."/>
            <person name="Sun H."/>
            <person name="Zhang C."/>
            <person name="Fan H."/>
            <person name="Li D."/>
            <person name="Dong L."/>
            <person name="Tao Y."/>
            <person name="Gao C."/>
            <person name="Wu H."/>
            <person name="Li Y."/>
            <person name="Cui Y."/>
            <person name="Guo X."/>
            <person name="Zheng S."/>
            <person name="Wang B."/>
            <person name="Yu K."/>
            <person name="Liang Q."/>
            <person name="Yang W."/>
            <person name="Lou X."/>
            <person name="Chen J."/>
            <person name="Feng M."/>
            <person name="Jian J."/>
            <person name="Zhang X."/>
            <person name="Luo G."/>
            <person name="Jiang Y."/>
            <person name="Liu J."/>
            <person name="Wang Z."/>
            <person name="Sha Y."/>
            <person name="Zhang B."/>
            <person name="Wu H."/>
            <person name="Tang D."/>
            <person name="Shen Q."/>
            <person name="Xue P."/>
            <person name="Zou S."/>
            <person name="Wang X."/>
            <person name="Liu X."/>
            <person name="Wang F."/>
            <person name="Yang Y."/>
            <person name="An X."/>
            <person name="Dong Z."/>
            <person name="Zhang K."/>
            <person name="Zhang X."/>
            <person name="Luo M.C."/>
            <person name="Dvorak J."/>
            <person name="Tong Y."/>
            <person name="Wang J."/>
            <person name="Yang H."/>
            <person name="Li Z."/>
            <person name="Wang D."/>
            <person name="Zhang A."/>
            <person name="Wang J."/>
        </authorList>
    </citation>
    <scope>NUCLEOTIDE SEQUENCE</scope>
    <source>
        <strain evidence="3">cv. G1812</strain>
    </source>
</reference>
<dbReference type="AlphaFoldDB" id="A0A8R7Q4S3"/>
<organism evidence="2 3">
    <name type="scientific">Triticum urartu</name>
    <name type="common">Red wild einkorn</name>
    <name type="synonym">Crithodium urartu</name>
    <dbReference type="NCBI Taxonomy" id="4572"/>
    <lineage>
        <taxon>Eukaryota</taxon>
        <taxon>Viridiplantae</taxon>
        <taxon>Streptophyta</taxon>
        <taxon>Embryophyta</taxon>
        <taxon>Tracheophyta</taxon>
        <taxon>Spermatophyta</taxon>
        <taxon>Magnoliopsida</taxon>
        <taxon>Liliopsida</taxon>
        <taxon>Poales</taxon>
        <taxon>Poaceae</taxon>
        <taxon>BOP clade</taxon>
        <taxon>Pooideae</taxon>
        <taxon>Triticodae</taxon>
        <taxon>Triticeae</taxon>
        <taxon>Triticinae</taxon>
        <taxon>Triticum</taxon>
    </lineage>
</organism>
<keyword evidence="3" id="KW-1185">Reference proteome</keyword>
<dbReference type="Gramene" id="TuG1812G0400001687.01.T01">
    <property type="protein sequence ID" value="TuG1812G0400001687.01.T01"/>
    <property type="gene ID" value="TuG1812G0400001687.01"/>
</dbReference>
<dbReference type="Proteomes" id="UP000015106">
    <property type="component" value="Chromosome 4"/>
</dbReference>
<evidence type="ECO:0000256" key="1">
    <source>
        <dbReference type="SAM" id="MobiDB-lite"/>
    </source>
</evidence>
<accession>A0A8R7Q4S3</accession>
<sequence length="91" mass="9753">MAGPAKLQPASHHLLSDPPGPGHLRRPPANPACLARRCHRLRAAAQELLRAALPPSVGSRQRKPPLPVDFHARVGLSCCTDWALAHVPVTL</sequence>
<reference evidence="2" key="2">
    <citation type="submission" date="2018-03" db="EMBL/GenBank/DDBJ databases">
        <title>The Triticum urartu genome reveals the dynamic nature of wheat genome evolution.</title>
        <authorList>
            <person name="Ling H."/>
            <person name="Ma B."/>
            <person name="Shi X."/>
            <person name="Liu H."/>
            <person name="Dong L."/>
            <person name="Sun H."/>
            <person name="Cao Y."/>
            <person name="Gao Q."/>
            <person name="Zheng S."/>
            <person name="Li Y."/>
            <person name="Yu Y."/>
            <person name="Du H."/>
            <person name="Qi M."/>
            <person name="Li Y."/>
            <person name="Yu H."/>
            <person name="Cui Y."/>
            <person name="Wang N."/>
            <person name="Chen C."/>
            <person name="Wu H."/>
            <person name="Zhao Y."/>
            <person name="Zhang J."/>
            <person name="Li Y."/>
            <person name="Zhou W."/>
            <person name="Zhang B."/>
            <person name="Hu W."/>
            <person name="Eijk M."/>
            <person name="Tang J."/>
            <person name="Witsenboer H."/>
            <person name="Zhao S."/>
            <person name="Li Z."/>
            <person name="Zhang A."/>
            <person name="Wang D."/>
            <person name="Liang C."/>
        </authorList>
    </citation>
    <scope>NUCLEOTIDE SEQUENCE [LARGE SCALE GENOMIC DNA]</scope>
    <source>
        <strain evidence="2">cv. G1812</strain>
    </source>
</reference>
<dbReference type="EnsemblPlants" id="TuG1812G0400001687.01.T01">
    <property type="protein sequence ID" value="TuG1812G0400001687.01.T01"/>
    <property type="gene ID" value="TuG1812G0400001687.01"/>
</dbReference>
<feature type="region of interest" description="Disordered" evidence="1">
    <location>
        <begin position="1"/>
        <end position="29"/>
    </location>
</feature>
<reference evidence="2" key="3">
    <citation type="submission" date="2022-06" db="UniProtKB">
        <authorList>
            <consortium name="EnsemblPlants"/>
        </authorList>
    </citation>
    <scope>IDENTIFICATION</scope>
</reference>
<name>A0A8R7Q4S3_TRIUA</name>
<proteinExistence type="predicted"/>
<protein>
    <submittedName>
        <fullName evidence="2">Uncharacterized protein</fullName>
    </submittedName>
</protein>